<keyword evidence="3" id="KW-1185">Reference proteome</keyword>
<name>A0A087BE29_9BIFI</name>
<evidence type="ECO:0000313" key="3">
    <source>
        <dbReference type="Proteomes" id="UP000029052"/>
    </source>
</evidence>
<protein>
    <submittedName>
        <fullName evidence="2">Putative phage protein</fullName>
    </submittedName>
</protein>
<comment type="caution">
    <text evidence="2">The sequence shown here is derived from an EMBL/GenBank/DDBJ whole genome shotgun (WGS) entry which is preliminary data.</text>
</comment>
<proteinExistence type="predicted"/>
<organism evidence="2 3">
    <name type="scientific">Bifidobacterium magnum</name>
    <dbReference type="NCBI Taxonomy" id="1692"/>
    <lineage>
        <taxon>Bacteria</taxon>
        <taxon>Bacillati</taxon>
        <taxon>Actinomycetota</taxon>
        <taxon>Actinomycetes</taxon>
        <taxon>Bifidobacteriales</taxon>
        <taxon>Bifidobacteriaceae</taxon>
        <taxon>Bifidobacterium</taxon>
    </lineage>
</organism>
<feature type="transmembrane region" description="Helical" evidence="1">
    <location>
        <begin position="125"/>
        <end position="150"/>
    </location>
</feature>
<accession>A0A087BE29</accession>
<dbReference type="Proteomes" id="UP000029052">
    <property type="component" value="Unassembled WGS sequence"/>
</dbReference>
<dbReference type="eggNOG" id="COG1020">
    <property type="taxonomic scope" value="Bacteria"/>
</dbReference>
<feature type="transmembrane region" description="Helical" evidence="1">
    <location>
        <begin position="46"/>
        <end position="69"/>
    </location>
</feature>
<dbReference type="RefSeq" id="WP_022859655.1">
    <property type="nucleotide sequence ID" value="NZ_JGZB01000002.1"/>
</dbReference>
<keyword evidence="1" id="KW-0472">Membrane</keyword>
<feature type="transmembrane region" description="Helical" evidence="1">
    <location>
        <begin position="162"/>
        <end position="180"/>
    </location>
</feature>
<feature type="transmembrane region" description="Helical" evidence="1">
    <location>
        <begin position="75"/>
        <end position="94"/>
    </location>
</feature>
<dbReference type="InterPro" id="IPR046283">
    <property type="entry name" value="DUF6320"/>
</dbReference>
<evidence type="ECO:0000313" key="2">
    <source>
        <dbReference type="EMBL" id="KFI69279.1"/>
    </source>
</evidence>
<sequence length="219" mass="24438">MLRCDICHVNYTGSMSRCPLCQAPLHGTPEPSPLTDQRTLLLPRLLAARIITFAIIVLFLLTLFFTLVFHWPPRIMTASAISLLVTGVFANMTIRAGIHPLHILFRFGYIVLVCALVWLACTHNLTITCMVIPITLLSMLAFSAVTLIVLRTRAIARYAKYYVANVVCGLLPLVFFPLHWAPWPLLVGVCVLVSLILAVAMVVFTWSPLSREVRKQLAL</sequence>
<dbReference type="AlphaFoldDB" id="A0A087BE29"/>
<dbReference type="STRING" id="1692.BMAGN_1047"/>
<feature type="transmembrane region" description="Helical" evidence="1">
    <location>
        <begin position="101"/>
        <end position="119"/>
    </location>
</feature>
<gene>
    <name evidence="2" type="ORF">BMAGN_1047</name>
</gene>
<evidence type="ECO:0000256" key="1">
    <source>
        <dbReference type="SAM" id="Phobius"/>
    </source>
</evidence>
<feature type="transmembrane region" description="Helical" evidence="1">
    <location>
        <begin position="186"/>
        <end position="206"/>
    </location>
</feature>
<keyword evidence="1" id="KW-0812">Transmembrane</keyword>
<reference evidence="2 3" key="1">
    <citation type="submission" date="2014-03" db="EMBL/GenBank/DDBJ databases">
        <title>Genomics of Bifidobacteria.</title>
        <authorList>
            <person name="Ventura M."/>
            <person name="Milani C."/>
            <person name="Lugli G.A."/>
        </authorList>
    </citation>
    <scope>NUCLEOTIDE SEQUENCE [LARGE SCALE GENOMIC DNA]</scope>
    <source>
        <strain evidence="2 3">LMG 11591</strain>
    </source>
</reference>
<keyword evidence="1" id="KW-1133">Transmembrane helix</keyword>
<dbReference type="EMBL" id="JGZB01000002">
    <property type="protein sequence ID" value="KFI69279.1"/>
    <property type="molecule type" value="Genomic_DNA"/>
</dbReference>
<dbReference type="Pfam" id="PF19845">
    <property type="entry name" value="DUF6320"/>
    <property type="match status" value="1"/>
</dbReference>